<dbReference type="PANTHER" id="PTHR12475">
    <property type="match status" value="1"/>
</dbReference>
<dbReference type="PANTHER" id="PTHR12475:SF4">
    <property type="entry name" value="PROTEIN THEM6"/>
    <property type="match status" value="1"/>
</dbReference>
<evidence type="ECO:0000256" key="2">
    <source>
        <dbReference type="SAM" id="MobiDB-lite"/>
    </source>
</evidence>
<dbReference type="Pfam" id="PF13279">
    <property type="entry name" value="4HBT_2"/>
    <property type="match status" value="1"/>
</dbReference>
<evidence type="ECO:0000313" key="3">
    <source>
        <dbReference type="EMBL" id="KAA1115134.1"/>
    </source>
</evidence>
<dbReference type="InterPro" id="IPR051490">
    <property type="entry name" value="THEM6_lcsJ_thioesterase"/>
</dbReference>
<dbReference type="AlphaFoldDB" id="A0A5B0QQJ1"/>
<name>A0A5B0QQJ1_PUCGR</name>
<comment type="similarity">
    <text evidence="1">Belongs to the lcsJ thioesterase family.</text>
</comment>
<dbReference type="Proteomes" id="UP000324748">
    <property type="component" value="Unassembled WGS sequence"/>
</dbReference>
<dbReference type="Gene3D" id="3.10.129.10">
    <property type="entry name" value="Hotdog Thioesterase"/>
    <property type="match status" value="1"/>
</dbReference>
<keyword evidence="4" id="KW-1185">Reference proteome</keyword>
<proteinExistence type="inferred from homology"/>
<dbReference type="SUPFAM" id="SSF54637">
    <property type="entry name" value="Thioesterase/thiol ester dehydrase-isomerase"/>
    <property type="match status" value="1"/>
</dbReference>
<evidence type="ECO:0000313" key="4">
    <source>
        <dbReference type="Proteomes" id="UP000324748"/>
    </source>
</evidence>
<sequence length="350" mass="39623">MTAGPTETEARGTETGKSGTTSDGSPSAGRRERKRGTKMSEELARFRPRPSTILVSLLALRYGRPGPSRGAPRRLLHWLALWLAVVNWRILPFYWHAMTLLFPILKAKLRRWKLGSSTPAFVANLHVLGKSPFQARIVSKHCATWNTCDFMFHMSNSAYAIALDEARAIWQIQMIGAAMRADHERVRPMIASTHFTYFAEIPILADFEVEFRPVAWDHKWLYLLATFTTDPPKGSRTRPLNCLSITRMVNKIGRRTVRPEKLMALSGLGMDPSEWETLSRLRTRTPDPASPHPAPSSNTSHLNPAQEWLVSSDPFEPFQKYEALRTRNLEIIRAGLDGDLKIGAERLKEL</sequence>
<organism evidence="3 4">
    <name type="scientific">Puccinia graminis f. sp. tritici</name>
    <dbReference type="NCBI Taxonomy" id="56615"/>
    <lineage>
        <taxon>Eukaryota</taxon>
        <taxon>Fungi</taxon>
        <taxon>Dikarya</taxon>
        <taxon>Basidiomycota</taxon>
        <taxon>Pucciniomycotina</taxon>
        <taxon>Pucciniomycetes</taxon>
        <taxon>Pucciniales</taxon>
        <taxon>Pucciniaceae</taxon>
        <taxon>Puccinia</taxon>
    </lineage>
</organism>
<gene>
    <name evidence="3" type="ORF">PGT21_032118</name>
</gene>
<evidence type="ECO:0000256" key="1">
    <source>
        <dbReference type="ARBA" id="ARBA00038476"/>
    </source>
</evidence>
<accession>A0A5B0QQJ1</accession>
<protein>
    <submittedName>
        <fullName evidence="3">Uncharacterized protein</fullName>
    </submittedName>
</protein>
<dbReference type="OrthoDB" id="265761at2759"/>
<feature type="region of interest" description="Disordered" evidence="2">
    <location>
        <begin position="1"/>
        <end position="43"/>
    </location>
</feature>
<reference evidence="3 4" key="1">
    <citation type="submission" date="2019-05" db="EMBL/GenBank/DDBJ databases">
        <title>Emergence of the Ug99 lineage of the wheat stem rust pathogen through somatic hybridization.</title>
        <authorList>
            <person name="Li F."/>
            <person name="Upadhyaya N.M."/>
            <person name="Sperschneider J."/>
            <person name="Matny O."/>
            <person name="Nguyen-Phuc H."/>
            <person name="Mago R."/>
            <person name="Raley C."/>
            <person name="Miller M.E."/>
            <person name="Silverstein K.A.T."/>
            <person name="Henningsen E."/>
            <person name="Hirsch C.D."/>
            <person name="Visser B."/>
            <person name="Pretorius Z.A."/>
            <person name="Steffenson B.J."/>
            <person name="Schwessinger B."/>
            <person name="Dodds P.N."/>
            <person name="Figueroa M."/>
        </authorList>
    </citation>
    <scope>NUCLEOTIDE SEQUENCE [LARGE SCALE GENOMIC DNA]</scope>
    <source>
        <strain evidence="3">21-0</strain>
    </source>
</reference>
<feature type="compositionally biased region" description="Polar residues" evidence="2">
    <location>
        <begin position="15"/>
        <end position="25"/>
    </location>
</feature>
<dbReference type="CDD" id="cd00586">
    <property type="entry name" value="4HBT"/>
    <property type="match status" value="1"/>
</dbReference>
<dbReference type="EMBL" id="VSWC01000014">
    <property type="protein sequence ID" value="KAA1115134.1"/>
    <property type="molecule type" value="Genomic_DNA"/>
</dbReference>
<comment type="caution">
    <text evidence="3">The sequence shown here is derived from an EMBL/GenBank/DDBJ whole genome shotgun (WGS) entry which is preliminary data.</text>
</comment>
<feature type="region of interest" description="Disordered" evidence="2">
    <location>
        <begin position="283"/>
        <end position="303"/>
    </location>
</feature>
<dbReference type="InterPro" id="IPR029069">
    <property type="entry name" value="HotDog_dom_sf"/>
</dbReference>